<gene>
    <name evidence="1" type="ORF">FNH05_30670</name>
</gene>
<dbReference type="Proteomes" id="UP000320011">
    <property type="component" value="Unassembled WGS sequence"/>
</dbReference>
<keyword evidence="2" id="KW-1185">Reference proteome</keyword>
<sequence>MPESVRKALRLSLINQLRAVAAAHRLVETRQAELAAAFSDARDQGFPAREIERIRGDAVGLAFDNAEYTHLLRLTGWTI</sequence>
<protein>
    <submittedName>
        <fullName evidence="1">Uncharacterized protein</fullName>
    </submittedName>
</protein>
<organism evidence="1 2">
    <name type="scientific">Amycolatopsis rhizosphaerae</name>
    <dbReference type="NCBI Taxonomy" id="2053003"/>
    <lineage>
        <taxon>Bacteria</taxon>
        <taxon>Bacillati</taxon>
        <taxon>Actinomycetota</taxon>
        <taxon>Actinomycetes</taxon>
        <taxon>Pseudonocardiales</taxon>
        <taxon>Pseudonocardiaceae</taxon>
        <taxon>Amycolatopsis</taxon>
    </lineage>
</organism>
<dbReference type="EMBL" id="VJWX01000464">
    <property type="protein sequence ID" value="TVT27906.1"/>
    <property type="molecule type" value="Genomic_DNA"/>
</dbReference>
<dbReference type="RefSeq" id="WP_144592340.1">
    <property type="nucleotide sequence ID" value="NZ_VJWX01000464.1"/>
</dbReference>
<dbReference type="OrthoDB" id="9998287at2"/>
<reference evidence="1 2" key="1">
    <citation type="submission" date="2019-07" db="EMBL/GenBank/DDBJ databases">
        <authorList>
            <person name="Duangmal K."/>
            <person name="Teo W.F.A."/>
        </authorList>
    </citation>
    <scope>NUCLEOTIDE SEQUENCE [LARGE SCALE GENOMIC DNA]</scope>
    <source>
        <strain evidence="1 2">TBRC 6029</strain>
    </source>
</reference>
<reference evidence="1 2" key="2">
    <citation type="submission" date="2019-08" db="EMBL/GenBank/DDBJ databases">
        <title>Amycolatopsis acidicola sp. nov., isolated from peat swamp forest soil.</title>
        <authorList>
            <person name="Srisuk N."/>
        </authorList>
    </citation>
    <scope>NUCLEOTIDE SEQUENCE [LARGE SCALE GENOMIC DNA]</scope>
    <source>
        <strain evidence="1 2">TBRC 6029</strain>
    </source>
</reference>
<accession>A0A558AUP0</accession>
<evidence type="ECO:0000313" key="1">
    <source>
        <dbReference type="EMBL" id="TVT27906.1"/>
    </source>
</evidence>
<proteinExistence type="predicted"/>
<dbReference type="AlphaFoldDB" id="A0A558AUP0"/>
<evidence type="ECO:0000313" key="2">
    <source>
        <dbReference type="Proteomes" id="UP000320011"/>
    </source>
</evidence>
<name>A0A558AUP0_9PSEU</name>
<comment type="caution">
    <text evidence="1">The sequence shown here is derived from an EMBL/GenBank/DDBJ whole genome shotgun (WGS) entry which is preliminary data.</text>
</comment>